<feature type="transmembrane region" description="Helical" evidence="9">
    <location>
        <begin position="215"/>
        <end position="239"/>
    </location>
</feature>
<protein>
    <submittedName>
        <fullName evidence="10">Tyrosine-specific transport protein</fullName>
    </submittedName>
</protein>
<evidence type="ECO:0000256" key="6">
    <source>
        <dbReference type="ARBA" id="ARBA00022970"/>
    </source>
</evidence>
<feature type="transmembrane region" description="Helical" evidence="9">
    <location>
        <begin position="88"/>
        <end position="113"/>
    </location>
</feature>
<evidence type="ECO:0000256" key="5">
    <source>
        <dbReference type="ARBA" id="ARBA00022692"/>
    </source>
</evidence>
<feature type="transmembrane region" description="Helical" evidence="9">
    <location>
        <begin position="186"/>
        <end position="203"/>
    </location>
</feature>
<evidence type="ECO:0000256" key="3">
    <source>
        <dbReference type="ARBA" id="ARBA00022475"/>
    </source>
</evidence>
<organism evidence="10 11">
    <name type="scientific">Candidatus Rhabdochlamydia porcellionis</name>
    <dbReference type="NCBI Taxonomy" id="225148"/>
    <lineage>
        <taxon>Bacteria</taxon>
        <taxon>Pseudomonadati</taxon>
        <taxon>Chlamydiota</taxon>
        <taxon>Chlamydiia</taxon>
        <taxon>Parachlamydiales</taxon>
        <taxon>Candidatus Rhabdochlamydiaceae</taxon>
        <taxon>Candidatus Rhabdochlamydia</taxon>
    </lineage>
</organism>
<feature type="transmembrane region" description="Helical" evidence="9">
    <location>
        <begin position="335"/>
        <end position="355"/>
    </location>
</feature>
<name>A0ABX8Z5N4_9BACT</name>
<keyword evidence="3" id="KW-1003">Cell membrane</keyword>
<feature type="transmembrane region" description="Helical" evidence="9">
    <location>
        <begin position="307"/>
        <end position="329"/>
    </location>
</feature>
<feature type="transmembrane region" description="Helical" evidence="9">
    <location>
        <begin position="119"/>
        <end position="137"/>
    </location>
</feature>
<keyword evidence="6" id="KW-0029">Amino-acid transport</keyword>
<evidence type="ECO:0000256" key="7">
    <source>
        <dbReference type="ARBA" id="ARBA00022989"/>
    </source>
</evidence>
<accession>A0ABX8Z5N4</accession>
<keyword evidence="2" id="KW-0813">Transport</keyword>
<keyword evidence="11" id="KW-1185">Reference proteome</keyword>
<keyword evidence="8 9" id="KW-0472">Membrane</keyword>
<evidence type="ECO:0000313" key="10">
    <source>
        <dbReference type="EMBL" id="QZA59426.1"/>
    </source>
</evidence>
<proteinExistence type="predicted"/>
<feature type="transmembrane region" description="Helical" evidence="9">
    <location>
        <begin position="269"/>
        <end position="295"/>
    </location>
</feature>
<keyword evidence="4" id="KW-0997">Cell inner membrane</keyword>
<dbReference type="Gene3D" id="1.20.1740.10">
    <property type="entry name" value="Amino acid/polyamine transporter I"/>
    <property type="match status" value="1"/>
</dbReference>
<gene>
    <name evidence="10" type="ORF">RHAB15C_0001313</name>
</gene>
<dbReference type="RefSeq" id="WP_194844618.1">
    <property type="nucleotide sequence ID" value="NZ_CP075585.1"/>
</dbReference>
<dbReference type="InterPro" id="IPR018227">
    <property type="entry name" value="Amino_acid_transport_2"/>
</dbReference>
<evidence type="ECO:0000256" key="8">
    <source>
        <dbReference type="ARBA" id="ARBA00023136"/>
    </source>
</evidence>
<keyword evidence="7 9" id="KW-1133">Transmembrane helix</keyword>
<dbReference type="PROSITE" id="PS51257">
    <property type="entry name" value="PROKAR_LIPOPROTEIN"/>
    <property type="match status" value="1"/>
</dbReference>
<comment type="subcellular location">
    <subcellularLocation>
        <location evidence="1">Cell inner membrane</location>
        <topology evidence="1">Multi-pass membrane protein</topology>
    </subcellularLocation>
</comment>
<dbReference type="PANTHER" id="PTHR46997:SF2">
    <property type="entry name" value="TYROSINE-SPECIFIC TRANSPORT SYSTEM"/>
    <property type="match status" value="1"/>
</dbReference>
<keyword evidence="5 9" id="KW-0812">Transmembrane</keyword>
<dbReference type="EMBL" id="CP075585">
    <property type="protein sequence ID" value="QZA59426.1"/>
    <property type="molecule type" value="Genomic_DNA"/>
</dbReference>
<dbReference type="Proteomes" id="UP000822862">
    <property type="component" value="Chromosome"/>
</dbReference>
<sequence>MKQGSVLGGALLVAGSCIGAGMLALPIVTGMAGFFCSTILFFLAWGFMISTALLLVETNGWFHERISFLSLLDHTIGRSFKAVGWITYLFLFYALLVAYISGAGTLFASFFYSFFNLQIPDWLGSVALIVLFGWVVYLGTRSVDLCNRFLMSVKILFFGLLVLSSMNYVNPQLLLHVDFMYAPKSFPLLIIAFGFQNMVPSLTNYMKGDLKRVRLAIVVGSLMAFAVYLIWEFIVLGILPLDQITESLQTGRDSSQALSLFLNLTQIKIWAGGLAFFAILTSFFSQALSLVHFLADGFKIRCKKHESLSLCLLTFCPPLLFALCYPQLFFKALNFAGGICAVVLYGILPVIMVWVGRYRKVMKGAYRFPFGKPSLILVFIVAVSILLLQIANMLGSSSV</sequence>
<evidence type="ECO:0000313" key="11">
    <source>
        <dbReference type="Proteomes" id="UP000822862"/>
    </source>
</evidence>
<feature type="transmembrane region" description="Helical" evidence="9">
    <location>
        <begin position="29"/>
        <end position="56"/>
    </location>
</feature>
<evidence type="ECO:0000256" key="4">
    <source>
        <dbReference type="ARBA" id="ARBA00022519"/>
    </source>
</evidence>
<evidence type="ECO:0000256" key="2">
    <source>
        <dbReference type="ARBA" id="ARBA00022448"/>
    </source>
</evidence>
<reference evidence="10 11" key="2">
    <citation type="submission" date="2021-05" db="EMBL/GenBank/DDBJ databases">
        <title>Ecology and evolution of chlamydial symbionts of arthropods.</title>
        <authorList>
            <person name="Halter T."/>
            <person name="Sixt B.S."/>
            <person name="Toenshoff E.R."/>
            <person name="Koestlbacher S."/>
            <person name="Schulz F."/>
            <person name="Kostanjsek R."/>
            <person name="Collingro A."/>
            <person name="Hendrickx F."/>
            <person name="Horn M."/>
        </authorList>
    </citation>
    <scope>NUCLEOTIDE SEQUENCE [LARGE SCALE GENOMIC DNA]</scope>
    <source>
        <strain evidence="10 11">15C</strain>
    </source>
</reference>
<evidence type="ECO:0000256" key="9">
    <source>
        <dbReference type="SAM" id="Phobius"/>
    </source>
</evidence>
<dbReference type="PIRSF" id="PIRSF006060">
    <property type="entry name" value="AA_transporter"/>
    <property type="match status" value="1"/>
</dbReference>
<reference evidence="10 11" key="1">
    <citation type="submission" date="2020-01" db="EMBL/GenBank/DDBJ databases">
        <authorList>
            <person name="Sixt B."/>
            <person name="Schulz F."/>
            <person name="Kostanjsek R."/>
            <person name="Koestlbacher S."/>
            <person name="Collingro A."/>
            <person name="Toenshoff E."/>
            <person name="Horn M."/>
        </authorList>
    </citation>
    <scope>NUCLEOTIDE SEQUENCE [LARGE SCALE GENOMIC DNA]</scope>
    <source>
        <strain evidence="10 11">15C</strain>
    </source>
</reference>
<dbReference type="Pfam" id="PF03222">
    <property type="entry name" value="Trp_Tyr_perm"/>
    <property type="match status" value="1"/>
</dbReference>
<dbReference type="InterPro" id="IPR013059">
    <property type="entry name" value="Trp_tyr_transpt"/>
</dbReference>
<dbReference type="PANTHER" id="PTHR46997">
    <property type="entry name" value="LOW AFFINITY TRYPTOPHAN PERMEASE-RELATED"/>
    <property type="match status" value="1"/>
</dbReference>
<feature type="transmembrane region" description="Helical" evidence="9">
    <location>
        <begin position="149"/>
        <end position="166"/>
    </location>
</feature>
<feature type="transmembrane region" description="Helical" evidence="9">
    <location>
        <begin position="375"/>
        <end position="394"/>
    </location>
</feature>
<evidence type="ECO:0000256" key="1">
    <source>
        <dbReference type="ARBA" id="ARBA00004429"/>
    </source>
</evidence>
<dbReference type="PRINTS" id="PR00166">
    <property type="entry name" value="AROAAPRMEASE"/>
</dbReference>